<keyword evidence="1" id="KW-1133">Transmembrane helix</keyword>
<accession>A0AAX1QCQ6</accession>
<organism evidence="2 3">
    <name type="scientific">Priestia endophytica</name>
    <dbReference type="NCBI Taxonomy" id="135735"/>
    <lineage>
        <taxon>Bacteria</taxon>
        <taxon>Bacillati</taxon>
        <taxon>Bacillota</taxon>
        <taxon>Bacilli</taxon>
        <taxon>Bacillales</taxon>
        <taxon>Bacillaceae</taxon>
        <taxon>Priestia</taxon>
    </lineage>
</organism>
<reference evidence="2 3" key="1">
    <citation type="submission" date="2016-03" db="EMBL/GenBank/DDBJ databases">
        <title>Comparison of Bacillus endophyticus and B. anthracis characteristics using whole genome sequence analysis and microbiological techniques.</title>
        <authorList>
            <person name="Lekota K.E."/>
            <person name="Mafofo J."/>
            <person name="Rees J."/>
            <person name="Muchadeyi F.C."/>
            <person name="Madoroba E."/>
            <person name="Van Heerden H."/>
        </authorList>
    </citation>
    <scope>NUCLEOTIDE SEQUENCE [LARGE SCALE GENOMIC DNA]</scope>
    <source>
        <strain evidence="2 3">3631_10C</strain>
        <plasmid evidence="2">pBEH3</plasmid>
    </source>
</reference>
<dbReference type="EMBL" id="LVYK01000008">
    <property type="protein sequence ID" value="RAS80706.1"/>
    <property type="molecule type" value="Genomic_DNA"/>
</dbReference>
<keyword evidence="1" id="KW-0472">Membrane</keyword>
<evidence type="ECO:0000313" key="2">
    <source>
        <dbReference type="EMBL" id="RAS80706.1"/>
    </source>
</evidence>
<proteinExistence type="predicted"/>
<keyword evidence="2" id="KW-0614">Plasmid</keyword>
<comment type="caution">
    <text evidence="2">The sequence shown here is derived from an EMBL/GenBank/DDBJ whole genome shotgun (WGS) entry which is preliminary data.</text>
</comment>
<keyword evidence="1" id="KW-0812">Transmembrane</keyword>
<dbReference type="RefSeq" id="WP_113765297.1">
    <property type="nucleotide sequence ID" value="NZ_LVYK01000008.1"/>
</dbReference>
<geneLocation type="plasmid" evidence="2">
    <name>pBEH3</name>
</geneLocation>
<gene>
    <name evidence="2" type="ORF">A3864_04075</name>
</gene>
<protein>
    <submittedName>
        <fullName evidence="2">Uncharacterized protein</fullName>
    </submittedName>
</protein>
<dbReference type="AlphaFoldDB" id="A0AAX1QCQ6"/>
<dbReference type="Proteomes" id="UP000250174">
    <property type="component" value="Unassembled WGS sequence"/>
</dbReference>
<evidence type="ECO:0000313" key="3">
    <source>
        <dbReference type="Proteomes" id="UP000250174"/>
    </source>
</evidence>
<feature type="transmembrane region" description="Helical" evidence="1">
    <location>
        <begin position="16"/>
        <end position="35"/>
    </location>
</feature>
<feature type="transmembrane region" description="Helical" evidence="1">
    <location>
        <begin position="41"/>
        <end position="60"/>
    </location>
</feature>
<evidence type="ECO:0000256" key="1">
    <source>
        <dbReference type="SAM" id="Phobius"/>
    </source>
</evidence>
<sequence>MRLYKGDENINKNIRLVIGLIGHIILCFYGVRGLFVNEPILFASYLFAIGGLIGIIALILKLKRKDAT</sequence>
<name>A0AAX1QCQ6_9BACI</name>